<dbReference type="Gene3D" id="3.30.2160.10">
    <property type="entry name" value="Hect, E3 ligase catalytic domain"/>
    <property type="match status" value="1"/>
</dbReference>
<dbReference type="EMBL" id="CAJFCJ010000002">
    <property type="protein sequence ID" value="CAD5111600.1"/>
    <property type="molecule type" value="Genomic_DNA"/>
</dbReference>
<evidence type="ECO:0000313" key="8">
    <source>
        <dbReference type="Proteomes" id="UP000549394"/>
    </source>
</evidence>
<evidence type="ECO:0000256" key="1">
    <source>
        <dbReference type="ARBA" id="ARBA00000885"/>
    </source>
</evidence>
<dbReference type="CDD" id="cd23767">
    <property type="entry name" value="IQCD"/>
    <property type="match status" value="1"/>
</dbReference>
<dbReference type="InterPro" id="IPR035983">
    <property type="entry name" value="Hect_E3_ubiquitin_ligase"/>
</dbReference>
<dbReference type="FunFam" id="3.30.2410.10:FF:000011">
    <property type="entry name" value="Putative Ubiquitin-protein ligase E3C"/>
    <property type="match status" value="1"/>
</dbReference>
<sequence>MFGFEGDFVRKPEQSLGGASLKLDRDSLLRKTQEERQKREQLRKKNLAATIIQASYRSWCVRSRLKNEMRTEFDKDINLLITTKNDPEIQHPLNLLRRLVFFYDKNKDRDRLNSRTGLCQYLQQHRGEVAKLMQNDDKICFVMKKCLVLCVRCVSEISGTTEPISIPMRMLEIFCDYRLYQSSNDKITKIEYFYEIMEYLINKEYFQSVLKIAVNKIPDFIEKTKKPPTEIASAILDMIKKGLALLNSEKVQIRSSVCRNFSLTFLNCDSSPQVENFILLALATDQNMNYSSFIYSFNDLLYDNHHLFNFTSSSILHNFLTLTSATLGQLSLEEKRSYVKILHYLVKSMLNIDYTTTQMTGFNDDSDSDTDMETEESAKTSECASILNSDENVQVICTVSHSNDDEVILAISCICDALLNSNRRPDSVHKSKLLYTLAFNVGFLRKLWNVCQTFSIKGAFGTNNSLIKLLSTASNNLTDEHIGKIVPLFSLFCSLFSHYLISLHDSEFFKGDEKIMPFSTQELVSMVASLRDVSIGVVDLAYPDVKPRIITGKQKKTLCNQENYITEQELERRKFFWSRLFHSVSALSQHLHARDSRKRFCPEDHWLAPHRARVTADYIQQSVYDDHEHVFAARPFGALSILERRQEDEQLYMSSNQIRSITILTQLPFVIPFEERVRIFRRLIGTEKRQKAFDLPLHASANALRLRIRRNYLYEDAFENLNAKNCPSLKPRVAVQLINAAGLDEAGIDGGGLFREFLAELLKSAFDPNRGLFTSTPDGLICPNPVSKSLFDDFTAHFFFVGRALGKALYEDMLVDLPIAHFFLAKILGRTTDLDINHLASLDPELYKNLMAFKQYDGDVSELGLDMTISNTSLPGQMEVVELEKGGKDEPVTNANRIKYMHLVADYRLNRQIKEQCTAFRQGLDDIIPLAWLRMFDEHELNVLISGAQVPVDVHDLKSNTVYGGGYKDTDDVIKNFWHIVSCDLTDKQRRLLLKFVTSVSRPPLLGFKELHPKFCIHKSPIDRLPTASTCMNLLKLPECQNKEDLLKKLLIAIESNSGFELS</sequence>
<protein>
    <recommendedName>
        <fullName evidence="2">HECT-type E3 ubiquitin transferase</fullName>
        <ecNumber evidence="2">2.3.2.26</ecNumber>
    </recommendedName>
</protein>
<evidence type="ECO:0000256" key="5">
    <source>
        <dbReference type="PROSITE-ProRule" id="PRU00104"/>
    </source>
</evidence>
<dbReference type="OrthoDB" id="8068875at2759"/>
<dbReference type="PROSITE" id="PS50237">
    <property type="entry name" value="HECT"/>
    <property type="match status" value="1"/>
</dbReference>
<dbReference type="GO" id="GO:0006511">
    <property type="term" value="P:ubiquitin-dependent protein catabolic process"/>
    <property type="evidence" value="ECO:0007669"/>
    <property type="project" value="TreeGrafter"/>
</dbReference>
<accession>A0A7I8V767</accession>
<evidence type="ECO:0000256" key="3">
    <source>
        <dbReference type="ARBA" id="ARBA00022679"/>
    </source>
</evidence>
<dbReference type="FunFam" id="3.30.2160.10:FF:000002">
    <property type="entry name" value="Putative Ubiquitin-protein ligase E3C"/>
    <property type="match status" value="1"/>
</dbReference>
<comment type="catalytic activity">
    <reaction evidence="1">
        <text>S-ubiquitinyl-[E2 ubiquitin-conjugating enzyme]-L-cysteine + [acceptor protein]-L-lysine = [E2 ubiquitin-conjugating enzyme]-L-cysteine + N(6)-ubiquitinyl-[acceptor protein]-L-lysine.</text>
        <dbReference type="EC" id="2.3.2.26"/>
    </reaction>
</comment>
<keyword evidence="3" id="KW-0808">Transferase</keyword>
<dbReference type="Proteomes" id="UP000549394">
    <property type="component" value="Unassembled WGS sequence"/>
</dbReference>
<evidence type="ECO:0000256" key="4">
    <source>
        <dbReference type="ARBA" id="ARBA00022786"/>
    </source>
</evidence>
<dbReference type="Pfam" id="PF00632">
    <property type="entry name" value="HECT"/>
    <property type="match status" value="1"/>
</dbReference>
<dbReference type="SMART" id="SM00119">
    <property type="entry name" value="HECTc"/>
    <property type="match status" value="1"/>
</dbReference>
<keyword evidence="8" id="KW-1185">Reference proteome</keyword>
<dbReference type="PROSITE" id="PS50096">
    <property type="entry name" value="IQ"/>
    <property type="match status" value="1"/>
</dbReference>
<dbReference type="GO" id="GO:0000209">
    <property type="term" value="P:protein polyubiquitination"/>
    <property type="evidence" value="ECO:0007669"/>
    <property type="project" value="InterPro"/>
</dbReference>
<dbReference type="GO" id="GO:0061630">
    <property type="term" value="F:ubiquitin protein ligase activity"/>
    <property type="evidence" value="ECO:0007669"/>
    <property type="project" value="UniProtKB-EC"/>
</dbReference>
<dbReference type="EC" id="2.3.2.26" evidence="2"/>
<dbReference type="CDD" id="cd00078">
    <property type="entry name" value="HECTc"/>
    <property type="match status" value="1"/>
</dbReference>
<gene>
    <name evidence="7" type="ORF">DGYR_LOCUS868</name>
</gene>
<dbReference type="InterPro" id="IPR044611">
    <property type="entry name" value="E3A/B/C-like"/>
</dbReference>
<feature type="domain" description="HECT" evidence="6">
    <location>
        <begin position="725"/>
        <end position="1063"/>
    </location>
</feature>
<dbReference type="SUPFAM" id="SSF56204">
    <property type="entry name" value="Hect, E3 ligase catalytic domain"/>
    <property type="match status" value="1"/>
</dbReference>
<dbReference type="Gene3D" id="3.90.1750.10">
    <property type="entry name" value="Hect, E3 ligase catalytic domains"/>
    <property type="match status" value="1"/>
</dbReference>
<evidence type="ECO:0000313" key="7">
    <source>
        <dbReference type="EMBL" id="CAD5111600.1"/>
    </source>
</evidence>
<name>A0A7I8V767_9ANNE</name>
<keyword evidence="4 5" id="KW-0833">Ubl conjugation pathway</keyword>
<comment type="caution">
    <text evidence="7">The sequence shown here is derived from an EMBL/GenBank/DDBJ whole genome shotgun (WGS) entry which is preliminary data.</text>
</comment>
<evidence type="ECO:0000259" key="6">
    <source>
        <dbReference type="PROSITE" id="PS50237"/>
    </source>
</evidence>
<reference evidence="7 8" key="1">
    <citation type="submission" date="2020-08" db="EMBL/GenBank/DDBJ databases">
        <authorList>
            <person name="Hejnol A."/>
        </authorList>
    </citation>
    <scope>NUCLEOTIDE SEQUENCE [LARGE SCALE GENOMIC DNA]</scope>
</reference>
<dbReference type="PANTHER" id="PTHR45700:SF2">
    <property type="entry name" value="UBIQUITIN-PROTEIN LIGASE E3C"/>
    <property type="match status" value="1"/>
</dbReference>
<dbReference type="PANTHER" id="PTHR45700">
    <property type="entry name" value="UBIQUITIN-PROTEIN LIGASE E3C"/>
    <property type="match status" value="1"/>
</dbReference>
<feature type="active site" description="Glycyl thioester intermediate" evidence="5">
    <location>
        <position position="1031"/>
    </location>
</feature>
<dbReference type="InterPro" id="IPR000569">
    <property type="entry name" value="HECT_dom"/>
</dbReference>
<organism evidence="7 8">
    <name type="scientific">Dimorphilus gyrociliatus</name>
    <dbReference type="NCBI Taxonomy" id="2664684"/>
    <lineage>
        <taxon>Eukaryota</taxon>
        <taxon>Metazoa</taxon>
        <taxon>Spiralia</taxon>
        <taxon>Lophotrochozoa</taxon>
        <taxon>Annelida</taxon>
        <taxon>Polychaeta</taxon>
        <taxon>Polychaeta incertae sedis</taxon>
        <taxon>Dinophilidae</taxon>
        <taxon>Dimorphilus</taxon>
    </lineage>
</organism>
<evidence type="ECO:0000256" key="2">
    <source>
        <dbReference type="ARBA" id="ARBA00012485"/>
    </source>
</evidence>
<dbReference type="AlphaFoldDB" id="A0A7I8V767"/>
<dbReference type="Gene3D" id="3.30.2410.10">
    <property type="entry name" value="Hect, E3 ligase catalytic domain"/>
    <property type="match status" value="1"/>
</dbReference>
<proteinExistence type="predicted"/>